<name>A0A1C1A0Q3_9BACL</name>
<evidence type="ECO:0000313" key="1">
    <source>
        <dbReference type="EMBL" id="OCT14014.1"/>
    </source>
</evidence>
<comment type="caution">
    <text evidence="1">The sequence shown here is derived from an EMBL/GenBank/DDBJ whole genome shotgun (WGS) entry which is preliminary data.</text>
</comment>
<sequence>MLTSLARSQRALSRILEAVADHVENSEQLAGHVAANLKTISEYQRAMVMRLTGQRVRSRQIVGKPGKPWLRKGL</sequence>
<dbReference type="AlphaFoldDB" id="A0A1C1A0Q3"/>
<organism evidence="1 2">
    <name type="scientific">Paenibacillus pectinilyticus</name>
    <dbReference type="NCBI Taxonomy" id="512399"/>
    <lineage>
        <taxon>Bacteria</taxon>
        <taxon>Bacillati</taxon>
        <taxon>Bacillota</taxon>
        <taxon>Bacilli</taxon>
        <taxon>Bacillales</taxon>
        <taxon>Paenibacillaceae</taxon>
        <taxon>Paenibacillus</taxon>
    </lineage>
</organism>
<proteinExistence type="predicted"/>
<reference evidence="2" key="1">
    <citation type="submission" date="2016-05" db="EMBL/GenBank/DDBJ databases">
        <title>Paenibacillus oryzae. sp. nov., isolated from the rice root.</title>
        <authorList>
            <person name="Zhang J."/>
            <person name="Zhang X."/>
        </authorList>
    </citation>
    <scope>NUCLEOTIDE SEQUENCE [LARGE SCALE GENOMIC DNA]</scope>
    <source>
        <strain evidence="2">KCTC13222</strain>
    </source>
</reference>
<dbReference type="EMBL" id="LYPC01000021">
    <property type="protein sequence ID" value="OCT14014.1"/>
    <property type="molecule type" value="Genomic_DNA"/>
</dbReference>
<keyword evidence="2" id="KW-1185">Reference proteome</keyword>
<accession>A0A1C1A0Q3</accession>
<protein>
    <submittedName>
        <fullName evidence="1">Uncharacterized protein</fullName>
    </submittedName>
</protein>
<evidence type="ECO:0000313" key="2">
    <source>
        <dbReference type="Proteomes" id="UP000093309"/>
    </source>
</evidence>
<dbReference type="STRING" id="512399.A8709_00240"/>
<dbReference type="Proteomes" id="UP000093309">
    <property type="component" value="Unassembled WGS sequence"/>
</dbReference>
<gene>
    <name evidence="1" type="ORF">A8709_00240</name>
</gene>